<evidence type="ECO:0000259" key="3">
    <source>
        <dbReference type="Pfam" id="PF25077"/>
    </source>
</evidence>
<reference evidence="4 5" key="1">
    <citation type="submission" date="2023-04" db="EMBL/GenBank/DDBJ databases">
        <title>A novel bacteria isolated from coastal sediment.</title>
        <authorList>
            <person name="Liu X.-J."/>
            <person name="Du Z.-J."/>
        </authorList>
    </citation>
    <scope>NUCLEOTIDE SEQUENCE [LARGE SCALE GENOMIC DNA]</scope>
    <source>
        <strain evidence="4 5">SDUM461003</strain>
    </source>
</reference>
<evidence type="ECO:0000259" key="2">
    <source>
        <dbReference type="Pfam" id="PF09423"/>
    </source>
</evidence>
<evidence type="ECO:0000313" key="4">
    <source>
        <dbReference type="EMBL" id="MDQ8208379.1"/>
    </source>
</evidence>
<dbReference type="PANTHER" id="PTHR33987">
    <property type="entry name" value="CALCINEURIN-LIKE METALLO-PHOSPHOESTERASE SUPERFAMILY PROTEIN"/>
    <property type="match status" value="1"/>
</dbReference>
<dbReference type="Pfam" id="PF25077">
    <property type="entry name" value="DUF7800"/>
    <property type="match status" value="1"/>
</dbReference>
<keyword evidence="1" id="KW-0732">Signal</keyword>
<protein>
    <submittedName>
        <fullName evidence="4">Alkaline phosphatase D family protein</fullName>
    </submittedName>
</protein>
<name>A0ABU1AW53_9BACT</name>
<dbReference type="RefSeq" id="WP_308950936.1">
    <property type="nucleotide sequence ID" value="NZ_JARXHW010000030.1"/>
</dbReference>
<keyword evidence="5" id="KW-1185">Reference proteome</keyword>
<organism evidence="4 5">
    <name type="scientific">Thalassobacterium maritimum</name>
    <dbReference type="NCBI Taxonomy" id="3041265"/>
    <lineage>
        <taxon>Bacteria</taxon>
        <taxon>Pseudomonadati</taxon>
        <taxon>Verrucomicrobiota</taxon>
        <taxon>Opitutia</taxon>
        <taxon>Puniceicoccales</taxon>
        <taxon>Coraliomargaritaceae</taxon>
        <taxon>Thalassobacterium</taxon>
    </lineage>
</organism>
<evidence type="ECO:0000256" key="1">
    <source>
        <dbReference type="SAM" id="SignalP"/>
    </source>
</evidence>
<gene>
    <name evidence="4" type="ORF">QEH52_12725</name>
</gene>
<dbReference type="Proteomes" id="UP001225316">
    <property type="component" value="Unassembled WGS sequence"/>
</dbReference>
<feature type="chain" id="PRO_5046235160" evidence="1">
    <location>
        <begin position="24"/>
        <end position="441"/>
    </location>
</feature>
<feature type="domain" description="DUF7800" evidence="3">
    <location>
        <begin position="24"/>
        <end position="114"/>
    </location>
</feature>
<comment type="caution">
    <text evidence="4">The sequence shown here is derived from an EMBL/GenBank/DDBJ whole genome shotgun (WGS) entry which is preliminary data.</text>
</comment>
<dbReference type="Gene3D" id="3.60.21.70">
    <property type="entry name" value="PhoD-like phosphatase"/>
    <property type="match status" value="1"/>
</dbReference>
<dbReference type="InterPro" id="IPR029052">
    <property type="entry name" value="Metallo-depent_PP-like"/>
</dbReference>
<dbReference type="EMBL" id="JARXHW010000030">
    <property type="protein sequence ID" value="MDQ8208379.1"/>
    <property type="molecule type" value="Genomic_DNA"/>
</dbReference>
<dbReference type="InterPro" id="IPR056702">
    <property type="entry name" value="DUF7800"/>
</dbReference>
<dbReference type="InterPro" id="IPR038607">
    <property type="entry name" value="PhoD-like_sf"/>
</dbReference>
<feature type="domain" description="PhoD-like phosphatase metallophosphatase" evidence="2">
    <location>
        <begin position="176"/>
        <end position="349"/>
    </location>
</feature>
<dbReference type="Pfam" id="PF09423">
    <property type="entry name" value="PhoD"/>
    <property type="match status" value="1"/>
</dbReference>
<accession>A0ABU1AW53</accession>
<dbReference type="SUPFAM" id="SSF56300">
    <property type="entry name" value="Metallo-dependent phosphatases"/>
    <property type="match status" value="1"/>
</dbReference>
<sequence>MPIHRISSLCLLILSLASSALHGALVNGPMLSHLDMREAKIWLQTDEPSVVRIAYAANGNDAELTWSSPVQTRNTLAHTAVVTLDQVEPGIHYSYRVELNGELVTSPAHFNSPANYFDRSPPPDFKIAVAGAHYAVEEGFEPPYQTLGAGYDIFNSIADSKPALMVWAGNTAHLRRSDWTTQSGYLKRFAQARALPQLKQLLQSIPHYATWGEADFGAPHGGQRSTTRPIAERSFKAFWPRPIQVSQLDGVATQFRYADVDFFMLDVRSYRNDTPNASTRVQILGEEQIAWLRQALIQSTASFKLIIAGAPILNPADSRSNLSYAESEHTEFLQMLREERIAGLFFISGGKSYGELTRLVHASSYNLYDLTVGPLTARPGDNEDELNFFRQPGSSTFERHFALIEFSGPEEDRVLTMRVLSMEGKELWNRSVSASSLQPAN</sequence>
<feature type="signal peptide" evidence="1">
    <location>
        <begin position="1"/>
        <end position="23"/>
    </location>
</feature>
<evidence type="ECO:0000313" key="5">
    <source>
        <dbReference type="Proteomes" id="UP001225316"/>
    </source>
</evidence>
<dbReference type="PANTHER" id="PTHR33987:SF1">
    <property type="entry name" value="CALCINEURIN-LIKE METALLO-PHOSPHOESTERASE SUPERFAMILY PROTEIN"/>
    <property type="match status" value="1"/>
</dbReference>
<dbReference type="InterPro" id="IPR018946">
    <property type="entry name" value="PhoD-like_MPP"/>
</dbReference>
<proteinExistence type="predicted"/>